<proteinExistence type="predicted"/>
<feature type="region of interest" description="Disordered" evidence="1">
    <location>
        <begin position="423"/>
        <end position="444"/>
    </location>
</feature>
<organism evidence="3 4">
    <name type="scientific">Fragilariopsis cylindrus CCMP1102</name>
    <dbReference type="NCBI Taxonomy" id="635003"/>
    <lineage>
        <taxon>Eukaryota</taxon>
        <taxon>Sar</taxon>
        <taxon>Stramenopiles</taxon>
        <taxon>Ochrophyta</taxon>
        <taxon>Bacillariophyta</taxon>
        <taxon>Bacillariophyceae</taxon>
        <taxon>Bacillariophycidae</taxon>
        <taxon>Bacillariales</taxon>
        <taxon>Bacillariaceae</taxon>
        <taxon>Fragilariopsis</taxon>
    </lineage>
</organism>
<dbReference type="PANTHER" id="PTHR12959">
    <property type="entry name" value="GPI TRANSAMIDASE COMPONENT PIG-T-RELATED"/>
    <property type="match status" value="1"/>
</dbReference>
<evidence type="ECO:0000256" key="1">
    <source>
        <dbReference type="SAM" id="MobiDB-lite"/>
    </source>
</evidence>
<gene>
    <name evidence="3" type="ORF">FRACYDRAFT_234689</name>
</gene>
<dbReference type="PANTHER" id="PTHR12959:SF11">
    <property type="entry name" value="GPI TRANSAMIDASE COMPONENT PIG-T"/>
    <property type="match status" value="1"/>
</dbReference>
<name>A0A1E7FTB8_9STRA</name>
<dbReference type="InParanoid" id="A0A1E7FTB8"/>
<feature type="compositionally biased region" description="Basic and acidic residues" evidence="1">
    <location>
        <begin position="649"/>
        <end position="661"/>
    </location>
</feature>
<dbReference type="GO" id="GO:0042765">
    <property type="term" value="C:GPI-anchor transamidase complex"/>
    <property type="evidence" value="ECO:0007669"/>
    <property type="project" value="InterPro"/>
</dbReference>
<feature type="region of interest" description="Disordered" evidence="1">
    <location>
        <begin position="639"/>
        <end position="663"/>
    </location>
</feature>
<dbReference type="GO" id="GO:0016255">
    <property type="term" value="P:attachment of GPI anchor to protein"/>
    <property type="evidence" value="ECO:0007669"/>
    <property type="project" value="InterPro"/>
</dbReference>
<dbReference type="OrthoDB" id="331263at2759"/>
<protein>
    <recommendedName>
        <fullName evidence="5">Gpi16-domain-containing protein</fullName>
    </recommendedName>
</protein>
<feature type="compositionally biased region" description="Low complexity" evidence="1">
    <location>
        <begin position="639"/>
        <end position="648"/>
    </location>
</feature>
<feature type="transmembrane region" description="Helical" evidence="2">
    <location>
        <begin position="574"/>
        <end position="594"/>
    </location>
</feature>
<dbReference type="Pfam" id="PF04113">
    <property type="entry name" value="Gpi16"/>
    <property type="match status" value="1"/>
</dbReference>
<evidence type="ECO:0008006" key="5">
    <source>
        <dbReference type="Google" id="ProtNLM"/>
    </source>
</evidence>
<evidence type="ECO:0000313" key="3">
    <source>
        <dbReference type="EMBL" id="OEU21063.1"/>
    </source>
</evidence>
<accession>A0A1E7FTB8</accession>
<reference evidence="3 4" key="1">
    <citation type="submission" date="2016-09" db="EMBL/GenBank/DDBJ databases">
        <title>Extensive genetic diversity and differential bi-allelic expression allows diatom success in the polar Southern Ocean.</title>
        <authorList>
            <consortium name="DOE Joint Genome Institute"/>
            <person name="Mock T."/>
            <person name="Otillar R.P."/>
            <person name="Strauss J."/>
            <person name="Dupont C."/>
            <person name="Frickenhaus S."/>
            <person name="Maumus F."/>
            <person name="Mcmullan M."/>
            <person name="Sanges R."/>
            <person name="Schmutz J."/>
            <person name="Toseland A."/>
            <person name="Valas R."/>
            <person name="Veluchamy A."/>
            <person name="Ward B.J."/>
            <person name="Allen A."/>
            <person name="Barry K."/>
            <person name="Falciatore A."/>
            <person name="Ferrante M."/>
            <person name="Fortunato A.E."/>
            <person name="Gloeckner G."/>
            <person name="Gruber A."/>
            <person name="Hipkin R."/>
            <person name="Janech M."/>
            <person name="Kroth P."/>
            <person name="Leese F."/>
            <person name="Lindquist E."/>
            <person name="Lyon B.R."/>
            <person name="Martin J."/>
            <person name="Mayer C."/>
            <person name="Parker M."/>
            <person name="Quesneville H."/>
            <person name="Raymond J."/>
            <person name="Uhlig C."/>
            <person name="Valentin K.U."/>
            <person name="Worden A.Z."/>
            <person name="Armbrust E.V."/>
            <person name="Bowler C."/>
            <person name="Green B."/>
            <person name="Moulton V."/>
            <person name="Van Oosterhout C."/>
            <person name="Grigoriev I."/>
        </authorList>
    </citation>
    <scope>NUCLEOTIDE SEQUENCE [LARGE SCALE GENOMIC DNA]</scope>
    <source>
        <strain evidence="3 4">CCMP1102</strain>
    </source>
</reference>
<dbReference type="EMBL" id="KV784354">
    <property type="protein sequence ID" value="OEU21063.1"/>
    <property type="molecule type" value="Genomic_DNA"/>
</dbReference>
<evidence type="ECO:0000313" key="4">
    <source>
        <dbReference type="Proteomes" id="UP000095751"/>
    </source>
</evidence>
<keyword evidence="2" id="KW-1133">Transmembrane helix</keyword>
<keyword evidence="4" id="KW-1185">Reference proteome</keyword>
<keyword evidence="2" id="KW-0472">Membrane</keyword>
<dbReference type="InterPro" id="IPR007245">
    <property type="entry name" value="PIG-T"/>
</dbReference>
<sequence length="689" mass="76538">MPLFSYEERLLMSSSSSSSPTGIKTVRLESLAHWKDNAWINPFSDIDIDSISYSNGIAQVHMSIGSHPTKRFPSSASSYGFFLSIKPVDGLTPEEEAKAVQTVFEELLRRRLITTPVTGAKWDIIVDNNATEKLSVDSSLSSRLYQIILPFSGAALSSDALEQSFRTTLPAICNGGGGGGIGGGSSDHSKKMHHKFFGWNALEWSNFLVGYGDIGGNDTYNNNNNNNKDKQQPPQYPTYNKLLWWTWTSSTASSKRKSNKKSLSFGIQYQTFVPTSTDSNTNTTKNSWLPDVFLEESLSCPIGKRNAFRVESLPHESKTTASGYRLEPLQTTTKTINDNTNNDEESLLLLPGPTFPYEANIDQVLRRHHTNQGRFESVIDLRPLFDHQNDYFLSLSCRMKYRQVLPDFLSPMWRSLEVVDTTTATTGNNGDGDGDGNYSDDTTPFYSSSEQVQASVEWNSDDRSSILYVEAFSGPQSSSPELKQEQNKIFLFLPSTLAISFEYGPSFLTLDDFPGDPNRGRELPPGRVTVQCNQPPPPVSHHTTTIRSPDLVMVYSNSLILLPPVPDMSMPFNVISLTSSLYAYIVGAVVTILVRKASEKIKYKLYPEKKPISKVQNLKNKLKAKVDLIKIKFLRSKTSTSSDNSTENNTKDNGDNTESTKETTMTTTALEFIDIGNQATDETASGNRA</sequence>
<dbReference type="Proteomes" id="UP000095751">
    <property type="component" value="Unassembled WGS sequence"/>
</dbReference>
<dbReference type="AlphaFoldDB" id="A0A1E7FTB8"/>
<keyword evidence="2" id="KW-0812">Transmembrane</keyword>
<dbReference type="KEGG" id="fcy:FRACYDRAFT_234689"/>
<evidence type="ECO:0000256" key="2">
    <source>
        <dbReference type="SAM" id="Phobius"/>
    </source>
</evidence>